<keyword evidence="2" id="KW-0648">Protein biosynthesis</keyword>
<dbReference type="GO" id="GO:0003743">
    <property type="term" value="F:translation initiation factor activity"/>
    <property type="evidence" value="ECO:0007669"/>
    <property type="project" value="UniProtKB-KW"/>
</dbReference>
<protein>
    <submittedName>
        <fullName evidence="2">Translation initiation factor IF-3</fullName>
    </submittedName>
</protein>
<accession>M5RSM0</accession>
<evidence type="ECO:0000259" key="1">
    <source>
        <dbReference type="Pfam" id="PF00707"/>
    </source>
</evidence>
<dbReference type="Proteomes" id="UP000011991">
    <property type="component" value="Unassembled WGS sequence"/>
</dbReference>
<dbReference type="EMBL" id="ANOG01000117">
    <property type="protein sequence ID" value="EMI22328.1"/>
    <property type="molecule type" value="Genomic_DNA"/>
</dbReference>
<dbReference type="PATRIC" id="fig|1265738.3.peg.744"/>
<dbReference type="InterPro" id="IPR019815">
    <property type="entry name" value="Translation_initiation_fac_3_C"/>
</dbReference>
<organism evidence="2 3">
    <name type="scientific">Rhodopirellula maiorica SM1</name>
    <dbReference type="NCBI Taxonomy" id="1265738"/>
    <lineage>
        <taxon>Bacteria</taxon>
        <taxon>Pseudomonadati</taxon>
        <taxon>Planctomycetota</taxon>
        <taxon>Planctomycetia</taxon>
        <taxon>Pirellulales</taxon>
        <taxon>Pirellulaceae</taxon>
        <taxon>Novipirellula</taxon>
    </lineage>
</organism>
<dbReference type="Pfam" id="PF00707">
    <property type="entry name" value="IF3_C"/>
    <property type="match status" value="1"/>
</dbReference>
<reference evidence="2 3" key="1">
    <citation type="journal article" date="2013" name="Mar. Genomics">
        <title>Expression of sulfatases in Rhodopirellula baltica and the diversity of sulfatases in the genus Rhodopirellula.</title>
        <authorList>
            <person name="Wegner C.E."/>
            <person name="Richter-Heitmann T."/>
            <person name="Klindworth A."/>
            <person name="Klockow C."/>
            <person name="Richter M."/>
            <person name="Achstetter T."/>
            <person name="Glockner F.O."/>
            <person name="Harder J."/>
        </authorList>
    </citation>
    <scope>NUCLEOTIDE SEQUENCE [LARGE SCALE GENOMIC DNA]</scope>
    <source>
        <strain evidence="2 3">SM1</strain>
    </source>
</reference>
<dbReference type="InterPro" id="IPR036788">
    <property type="entry name" value="T_IF-3_C_sf"/>
</dbReference>
<gene>
    <name evidence="2" type="ORF">RMSM_00744</name>
</gene>
<evidence type="ECO:0000313" key="2">
    <source>
        <dbReference type="EMBL" id="EMI22328.1"/>
    </source>
</evidence>
<proteinExistence type="predicted"/>
<keyword evidence="3" id="KW-1185">Reference proteome</keyword>
<dbReference type="SUPFAM" id="SSF55200">
    <property type="entry name" value="Translation initiation factor IF3, C-terminal domain"/>
    <property type="match status" value="1"/>
</dbReference>
<dbReference type="RefSeq" id="WP_008691592.1">
    <property type="nucleotide sequence ID" value="NZ_ANOG01000117.1"/>
</dbReference>
<name>M5RSM0_9BACT</name>
<dbReference type="Gene3D" id="3.30.110.10">
    <property type="entry name" value="Translation initiation factor 3 (IF-3), C-terminal domain"/>
    <property type="match status" value="1"/>
</dbReference>
<keyword evidence="2" id="KW-0396">Initiation factor</keyword>
<feature type="domain" description="Translation initiation factor 3 C-terminal" evidence="1">
    <location>
        <begin position="63"/>
        <end position="147"/>
    </location>
</feature>
<dbReference type="AlphaFoldDB" id="M5RSM0"/>
<comment type="caution">
    <text evidence="2">The sequence shown here is derived from an EMBL/GenBank/DDBJ whole genome shotgun (WGS) entry which is preliminary data.</text>
</comment>
<sequence length="155" mass="17110">MNDPSSRTPEGVPHRCDVCGAEFRLNRSIAGDVCCPNCNSLAWPVGDDAPKLEPSSAQTSTVRTKEIRIRPPMSNNMDLGDVARRVRTLLRKDNDVRVSVLFQGRDPKHKDLGKAILDRFVSSLVPDDAAVKTPAHLEARRISCTLTSPEHQPDE</sequence>
<evidence type="ECO:0000313" key="3">
    <source>
        <dbReference type="Proteomes" id="UP000011991"/>
    </source>
</evidence>